<dbReference type="GO" id="GO:0030655">
    <property type="term" value="P:beta-lactam antibiotic catabolic process"/>
    <property type="evidence" value="ECO:0007669"/>
    <property type="project" value="InterPro"/>
</dbReference>
<dbReference type="STRING" id="112903.SAMN04490178_10233"/>
<keyword evidence="3" id="KW-1185">Reference proteome</keyword>
<dbReference type="EMBL" id="FODY01000002">
    <property type="protein sequence ID" value="SEO43460.1"/>
    <property type="molecule type" value="Genomic_DNA"/>
</dbReference>
<dbReference type="GO" id="GO:0008800">
    <property type="term" value="F:beta-lactamase activity"/>
    <property type="evidence" value="ECO:0007669"/>
    <property type="project" value="InterPro"/>
</dbReference>
<reference evidence="2 3" key="1">
    <citation type="submission" date="2016-10" db="EMBL/GenBank/DDBJ databases">
        <authorList>
            <person name="de Groot N.N."/>
        </authorList>
    </citation>
    <scope>NUCLEOTIDE SEQUENCE [LARGE SCALE GENOMIC DNA]</scope>
    <source>
        <strain evidence="2 3">DSM 13305</strain>
    </source>
</reference>
<dbReference type="InterPro" id="IPR045155">
    <property type="entry name" value="Beta-lactam_cat"/>
</dbReference>
<evidence type="ECO:0000313" key="3">
    <source>
        <dbReference type="Proteomes" id="UP000198847"/>
    </source>
</evidence>
<proteinExistence type="predicted"/>
<name>A0A1H8PNC5_9FIRM</name>
<feature type="domain" description="Beta-lactamase class A catalytic" evidence="1">
    <location>
        <begin position="22"/>
        <end position="233"/>
    </location>
</feature>
<dbReference type="PANTHER" id="PTHR35333">
    <property type="entry name" value="BETA-LACTAMASE"/>
    <property type="match status" value="1"/>
</dbReference>
<dbReference type="Proteomes" id="UP000198847">
    <property type="component" value="Unassembled WGS sequence"/>
</dbReference>
<dbReference type="RefSeq" id="WP_091743753.1">
    <property type="nucleotide sequence ID" value="NZ_FODY01000002.1"/>
</dbReference>
<evidence type="ECO:0000259" key="1">
    <source>
        <dbReference type="Pfam" id="PF13354"/>
    </source>
</evidence>
<dbReference type="InterPro" id="IPR000871">
    <property type="entry name" value="Beta-lactam_class-A"/>
</dbReference>
<dbReference type="Pfam" id="PF13354">
    <property type="entry name" value="Beta-lactamase2"/>
    <property type="match status" value="1"/>
</dbReference>
<dbReference type="AlphaFoldDB" id="A0A1H8PNC5"/>
<dbReference type="PANTHER" id="PTHR35333:SF3">
    <property type="entry name" value="BETA-LACTAMASE-TYPE TRANSPEPTIDASE FOLD CONTAINING PROTEIN"/>
    <property type="match status" value="1"/>
</dbReference>
<dbReference type="SUPFAM" id="SSF56601">
    <property type="entry name" value="beta-lactamase/transpeptidase-like"/>
    <property type="match status" value="1"/>
</dbReference>
<accession>A0A1H8PNC5</accession>
<sequence length="266" mass="29276">MKQLEQTIQQILTTCPCQQALLIRHLPSGRQFALNPDQVFPAASMIKLPIMYEVMRQASQGRLALEELLEVTEAVRVGGAGILQELRPGIALTVQELVTLMIVISDNTATNLLLNRIGLAAVNSTAEQLGLTNTVLRRRMMDFTAARAGQENHTSVADIAKLLEIMYQQTTLPPEYGELMLNILKRQQIRDKLPFYLPEDIAIAHKTGTLDGVEHDAGILFSAGGPYLISVMTADLPVNYQGLQLVAQIGRAIFEYSHTPSARANC</sequence>
<protein>
    <submittedName>
        <fullName evidence="2">Beta-lactamase class A</fullName>
    </submittedName>
</protein>
<evidence type="ECO:0000313" key="2">
    <source>
        <dbReference type="EMBL" id="SEO43460.1"/>
    </source>
</evidence>
<dbReference type="GO" id="GO:0046677">
    <property type="term" value="P:response to antibiotic"/>
    <property type="evidence" value="ECO:0007669"/>
    <property type="project" value="InterPro"/>
</dbReference>
<dbReference type="OrthoDB" id="9775096at2"/>
<organism evidence="2 3">
    <name type="scientific">Propionispora vibrioides</name>
    <dbReference type="NCBI Taxonomy" id="112903"/>
    <lineage>
        <taxon>Bacteria</taxon>
        <taxon>Bacillati</taxon>
        <taxon>Bacillota</taxon>
        <taxon>Negativicutes</taxon>
        <taxon>Selenomonadales</taxon>
        <taxon>Sporomusaceae</taxon>
        <taxon>Propionispora</taxon>
    </lineage>
</organism>
<dbReference type="InterPro" id="IPR012338">
    <property type="entry name" value="Beta-lactam/transpept-like"/>
</dbReference>
<dbReference type="Gene3D" id="3.40.710.10">
    <property type="entry name" value="DD-peptidase/beta-lactamase superfamily"/>
    <property type="match status" value="1"/>
</dbReference>
<gene>
    <name evidence="2" type="ORF">SAMN04490178_10233</name>
</gene>